<gene>
    <name evidence="1" type="ORF">ALO79_200070</name>
</gene>
<evidence type="ECO:0000313" key="2">
    <source>
        <dbReference type="Proteomes" id="UP000050381"/>
    </source>
</evidence>
<dbReference type="PATRIC" id="fig|264450.4.peg.3465"/>
<dbReference type="GO" id="GO:0016787">
    <property type="term" value="F:hydrolase activity"/>
    <property type="evidence" value="ECO:0007669"/>
    <property type="project" value="UniProtKB-KW"/>
</dbReference>
<organism evidence="1 2">
    <name type="scientific">Pseudomonas syringae pv. castaneae</name>
    <dbReference type="NCBI Taxonomy" id="264450"/>
    <lineage>
        <taxon>Bacteria</taxon>
        <taxon>Pseudomonadati</taxon>
        <taxon>Pseudomonadota</taxon>
        <taxon>Gammaproteobacteria</taxon>
        <taxon>Pseudomonadales</taxon>
        <taxon>Pseudomonadaceae</taxon>
        <taxon>Pseudomonas</taxon>
        <taxon>Pseudomonas syringae</taxon>
    </lineage>
</organism>
<dbReference type="Proteomes" id="UP000050381">
    <property type="component" value="Unassembled WGS sequence"/>
</dbReference>
<sequence>MVGDLQRIMIYPQKGFQIEQMIPKEVVQAWEYLVEQGFDHHLIK</sequence>
<keyword evidence="1" id="KW-0378">Hydrolase</keyword>
<dbReference type="EMBL" id="LJQD01000185">
    <property type="protein sequence ID" value="KPW97178.1"/>
    <property type="molecule type" value="Genomic_DNA"/>
</dbReference>
<name>A0A0P9NF39_PSESX</name>
<reference evidence="1 2" key="1">
    <citation type="submission" date="2015-09" db="EMBL/GenBank/DDBJ databases">
        <title>Genome announcement of multiple Pseudomonas syringae strains.</title>
        <authorList>
            <person name="Thakur S."/>
            <person name="Wang P.W."/>
            <person name="Gong Y."/>
            <person name="Weir B.S."/>
            <person name="Guttman D.S."/>
        </authorList>
    </citation>
    <scope>NUCLEOTIDE SEQUENCE [LARGE SCALE GENOMIC DNA]</scope>
    <source>
        <strain evidence="1 2">ICMP9419</strain>
    </source>
</reference>
<proteinExistence type="predicted"/>
<comment type="caution">
    <text evidence="1">The sequence shown here is derived from an EMBL/GenBank/DDBJ whole genome shotgun (WGS) entry which is preliminary data.</text>
</comment>
<protein>
    <submittedName>
        <fullName evidence="1">Glycoside hydrolase family protein</fullName>
    </submittedName>
</protein>
<dbReference type="AlphaFoldDB" id="A0A0P9NF39"/>
<evidence type="ECO:0000313" key="1">
    <source>
        <dbReference type="EMBL" id="KPW97178.1"/>
    </source>
</evidence>
<accession>A0A0P9NF39</accession>